<dbReference type="AlphaFoldDB" id="X1V0Z8"/>
<dbReference type="PANTHER" id="PTHR43409">
    <property type="entry name" value="ANAEROBIC MAGNESIUM-PROTOPORPHYRIN IX MONOMETHYL ESTER CYCLASE-RELATED"/>
    <property type="match status" value="1"/>
</dbReference>
<keyword evidence="4" id="KW-0408">Iron</keyword>
<evidence type="ECO:0000256" key="4">
    <source>
        <dbReference type="ARBA" id="ARBA00023004"/>
    </source>
</evidence>
<dbReference type="InterPro" id="IPR051198">
    <property type="entry name" value="BchE-like"/>
</dbReference>
<evidence type="ECO:0000313" key="7">
    <source>
        <dbReference type="EMBL" id="GAI98314.1"/>
    </source>
</evidence>
<feature type="transmembrane region" description="Helical" evidence="6">
    <location>
        <begin position="204"/>
        <end position="223"/>
    </location>
</feature>
<evidence type="ECO:0000256" key="6">
    <source>
        <dbReference type="SAM" id="Phobius"/>
    </source>
</evidence>
<evidence type="ECO:0000256" key="2">
    <source>
        <dbReference type="ARBA" id="ARBA00022691"/>
    </source>
</evidence>
<keyword evidence="6" id="KW-1133">Transmembrane helix</keyword>
<sequence>MILFSDDDFFVNVKRSEEICDLIIERKIKKRFIAQARLETAKYPTLLEKMVKAGFKILLIGIESPHDHILTQLDKGFDSDTIRKSFKVLKKYPIYIHGYFIYGNIGETEEEMLYIPKFAKEIGVDSITFQKLRIEKFSPLKEIVEKTPGYHISNKGILYSDTYSKKDLKKISRKIKFSFYTPFSFWTMLRKCYVVGFFTLSELVSFLLVSPFLLGTVIVREIYKGRLGDSLKHIFIS</sequence>
<keyword evidence="5" id="KW-0411">Iron-sulfur</keyword>
<reference evidence="7" key="1">
    <citation type="journal article" date="2014" name="Front. Microbiol.">
        <title>High frequency of phylogenetically diverse reductive dehalogenase-homologous genes in deep subseafloor sedimentary metagenomes.</title>
        <authorList>
            <person name="Kawai M."/>
            <person name="Futagami T."/>
            <person name="Toyoda A."/>
            <person name="Takaki Y."/>
            <person name="Nishi S."/>
            <person name="Hori S."/>
            <person name="Arai W."/>
            <person name="Tsubouchi T."/>
            <person name="Morono Y."/>
            <person name="Uchiyama I."/>
            <person name="Ito T."/>
            <person name="Fujiyama A."/>
            <person name="Inagaki F."/>
            <person name="Takami H."/>
        </authorList>
    </citation>
    <scope>NUCLEOTIDE SEQUENCE</scope>
    <source>
        <strain evidence="7">Expedition CK06-06</strain>
    </source>
</reference>
<keyword evidence="6" id="KW-0472">Membrane</keyword>
<comment type="caution">
    <text evidence="7">The sequence shown here is derived from an EMBL/GenBank/DDBJ whole genome shotgun (WGS) entry which is preliminary data.</text>
</comment>
<keyword evidence="6" id="KW-0812">Transmembrane</keyword>
<dbReference type="InterPro" id="IPR058240">
    <property type="entry name" value="rSAM_sf"/>
</dbReference>
<accession>X1V0Z8</accession>
<keyword evidence="3" id="KW-0479">Metal-binding</keyword>
<evidence type="ECO:0000256" key="5">
    <source>
        <dbReference type="ARBA" id="ARBA00023014"/>
    </source>
</evidence>
<dbReference type="Gene3D" id="3.30.750.200">
    <property type="match status" value="1"/>
</dbReference>
<feature type="non-terminal residue" evidence="7">
    <location>
        <position position="237"/>
    </location>
</feature>
<name>X1V0Z8_9ZZZZ</name>
<dbReference type="SUPFAM" id="SSF102114">
    <property type="entry name" value="Radical SAM enzymes"/>
    <property type="match status" value="1"/>
</dbReference>
<organism evidence="7">
    <name type="scientific">marine sediment metagenome</name>
    <dbReference type="NCBI Taxonomy" id="412755"/>
    <lineage>
        <taxon>unclassified sequences</taxon>
        <taxon>metagenomes</taxon>
        <taxon>ecological metagenomes</taxon>
    </lineage>
</organism>
<keyword evidence="2" id="KW-0949">S-adenosyl-L-methionine</keyword>
<proteinExistence type="predicted"/>
<dbReference type="EMBL" id="BARW01017055">
    <property type="protein sequence ID" value="GAI98314.1"/>
    <property type="molecule type" value="Genomic_DNA"/>
</dbReference>
<dbReference type="PANTHER" id="PTHR43409:SF7">
    <property type="entry name" value="BLL1977 PROTEIN"/>
    <property type="match status" value="1"/>
</dbReference>
<dbReference type="GO" id="GO:0046872">
    <property type="term" value="F:metal ion binding"/>
    <property type="evidence" value="ECO:0007669"/>
    <property type="project" value="UniProtKB-KW"/>
</dbReference>
<evidence type="ECO:0008006" key="8">
    <source>
        <dbReference type="Google" id="ProtNLM"/>
    </source>
</evidence>
<gene>
    <name evidence="7" type="ORF">S12H4_29552</name>
</gene>
<evidence type="ECO:0000256" key="3">
    <source>
        <dbReference type="ARBA" id="ARBA00022723"/>
    </source>
</evidence>
<evidence type="ECO:0000256" key="1">
    <source>
        <dbReference type="ARBA" id="ARBA00001966"/>
    </source>
</evidence>
<dbReference type="GO" id="GO:0051536">
    <property type="term" value="F:iron-sulfur cluster binding"/>
    <property type="evidence" value="ECO:0007669"/>
    <property type="project" value="UniProtKB-KW"/>
</dbReference>
<protein>
    <recommendedName>
        <fullName evidence="8">Radical SAM core domain-containing protein</fullName>
    </recommendedName>
</protein>
<comment type="cofactor">
    <cofactor evidence="1">
        <name>[4Fe-4S] cluster</name>
        <dbReference type="ChEBI" id="CHEBI:49883"/>
    </cofactor>
</comment>